<accession>A0A0D2NWV9</accession>
<name>A0A0D2NWV9_HYPSF</name>
<keyword evidence="3" id="KW-1185">Reference proteome</keyword>
<dbReference type="Proteomes" id="UP000054270">
    <property type="component" value="Unassembled WGS sequence"/>
</dbReference>
<proteinExistence type="predicted"/>
<dbReference type="EMBL" id="KN817802">
    <property type="protein sequence ID" value="KJA13025.1"/>
    <property type="molecule type" value="Genomic_DNA"/>
</dbReference>
<evidence type="ECO:0000256" key="1">
    <source>
        <dbReference type="SAM" id="MobiDB-lite"/>
    </source>
</evidence>
<feature type="compositionally biased region" description="Basic residues" evidence="1">
    <location>
        <begin position="1"/>
        <end position="12"/>
    </location>
</feature>
<feature type="compositionally biased region" description="Basic and acidic residues" evidence="1">
    <location>
        <begin position="21"/>
        <end position="34"/>
    </location>
</feature>
<protein>
    <submittedName>
        <fullName evidence="2">Uncharacterized protein</fullName>
    </submittedName>
</protein>
<evidence type="ECO:0000313" key="2">
    <source>
        <dbReference type="EMBL" id="KJA13025.1"/>
    </source>
</evidence>
<organism evidence="2 3">
    <name type="scientific">Hypholoma sublateritium (strain FD-334 SS-4)</name>
    <dbReference type="NCBI Taxonomy" id="945553"/>
    <lineage>
        <taxon>Eukaryota</taxon>
        <taxon>Fungi</taxon>
        <taxon>Dikarya</taxon>
        <taxon>Basidiomycota</taxon>
        <taxon>Agaricomycotina</taxon>
        <taxon>Agaricomycetes</taxon>
        <taxon>Agaricomycetidae</taxon>
        <taxon>Agaricales</taxon>
        <taxon>Agaricineae</taxon>
        <taxon>Strophariaceae</taxon>
        <taxon>Hypholoma</taxon>
    </lineage>
</organism>
<sequence length="163" mass="17386">MTHGKGKNKAKSQYRPAPRPEAAHEMVQDEGKGKGKATDKMVCYEIKIFGLDEPVIKYDTVPAALCVPQPPLLAKNKFVDSLIRKYSNEVVTSLSLPCWNCTARATGLAHAPKPFLQLSNPKVVDLAFPVCAPGGNCAGGARVVMAGGLGMLGPEILDTLELV</sequence>
<dbReference type="OrthoDB" id="9922773at2759"/>
<dbReference type="AlphaFoldDB" id="A0A0D2NWV9"/>
<feature type="region of interest" description="Disordered" evidence="1">
    <location>
        <begin position="1"/>
        <end position="34"/>
    </location>
</feature>
<evidence type="ECO:0000313" key="3">
    <source>
        <dbReference type="Proteomes" id="UP000054270"/>
    </source>
</evidence>
<dbReference type="STRING" id="945553.A0A0D2NWV9"/>
<reference evidence="3" key="1">
    <citation type="submission" date="2014-04" db="EMBL/GenBank/DDBJ databases">
        <title>Evolutionary Origins and Diversification of the Mycorrhizal Mutualists.</title>
        <authorList>
            <consortium name="DOE Joint Genome Institute"/>
            <consortium name="Mycorrhizal Genomics Consortium"/>
            <person name="Kohler A."/>
            <person name="Kuo A."/>
            <person name="Nagy L.G."/>
            <person name="Floudas D."/>
            <person name="Copeland A."/>
            <person name="Barry K.W."/>
            <person name="Cichocki N."/>
            <person name="Veneault-Fourrey C."/>
            <person name="LaButti K."/>
            <person name="Lindquist E.A."/>
            <person name="Lipzen A."/>
            <person name="Lundell T."/>
            <person name="Morin E."/>
            <person name="Murat C."/>
            <person name="Riley R."/>
            <person name="Ohm R."/>
            <person name="Sun H."/>
            <person name="Tunlid A."/>
            <person name="Henrissat B."/>
            <person name="Grigoriev I.V."/>
            <person name="Hibbett D.S."/>
            <person name="Martin F."/>
        </authorList>
    </citation>
    <scope>NUCLEOTIDE SEQUENCE [LARGE SCALE GENOMIC DNA]</scope>
    <source>
        <strain evidence="3">FD-334 SS-4</strain>
    </source>
</reference>
<gene>
    <name evidence="2" type="ORF">HYPSUDRAFT_209888</name>
</gene>